<evidence type="ECO:0000256" key="4">
    <source>
        <dbReference type="ARBA" id="ARBA00023128"/>
    </source>
</evidence>
<name>A0A316ZDU2_9BASI</name>
<dbReference type="CDD" id="cd20262">
    <property type="entry name" value="Complex1_LYR_LYRM2"/>
    <property type="match status" value="1"/>
</dbReference>
<evidence type="ECO:0000256" key="1">
    <source>
        <dbReference type="ARBA" id="ARBA00004173"/>
    </source>
</evidence>
<evidence type="ECO:0000256" key="3">
    <source>
        <dbReference type="ARBA" id="ARBA00022946"/>
    </source>
</evidence>
<feature type="domain" description="Complex 1 LYR protein" evidence="8">
    <location>
        <begin position="81"/>
        <end position="135"/>
    </location>
</feature>
<dbReference type="GeneID" id="37267208"/>
<gene>
    <name evidence="9" type="ORF">FA09DRAFT_245204</name>
</gene>
<feature type="compositionally biased region" description="Low complexity" evidence="7">
    <location>
        <begin position="31"/>
        <end position="54"/>
    </location>
</feature>
<keyword evidence="4" id="KW-0496">Mitochondrion</keyword>
<dbReference type="Pfam" id="PF05347">
    <property type="entry name" value="Complex1_LYR"/>
    <property type="match status" value="1"/>
</dbReference>
<evidence type="ECO:0000256" key="6">
    <source>
        <dbReference type="ARBA" id="ARBA00044735"/>
    </source>
</evidence>
<evidence type="ECO:0000259" key="8">
    <source>
        <dbReference type="Pfam" id="PF05347"/>
    </source>
</evidence>
<feature type="region of interest" description="Disordered" evidence="7">
    <location>
        <begin position="31"/>
        <end position="69"/>
    </location>
</feature>
<dbReference type="EMBL" id="KZ819289">
    <property type="protein sequence ID" value="PWN99204.1"/>
    <property type="molecule type" value="Genomic_DNA"/>
</dbReference>
<accession>A0A316ZDU2</accession>
<dbReference type="AlphaFoldDB" id="A0A316ZDU2"/>
<sequence length="167" mass="18555">MCPQWRRRCRHARGALHDGLGPQPSFFAVQRARVSSSRSSSSSASSTSASSLSAPSPPRRRKLPDLPGGTLEHFLMRNRGISLYRSFLRATRNIPNPQARFETVQWLRDDFERARGVTDLQKLHDLLMGGHVQLKRMHGPMELVSASEVGGPAHGSFAPLRGARSFK</sequence>
<keyword evidence="3" id="KW-0809">Transit peptide</keyword>
<protein>
    <recommendedName>
        <fullName evidence="5">LYR motif-containing protein 2</fullName>
    </recommendedName>
</protein>
<keyword evidence="10" id="KW-1185">Reference proteome</keyword>
<dbReference type="PANTHER" id="PTHR13675">
    <property type="entry name" value="LYR MOTIF-CONTAINING PROTEIN 2"/>
    <property type="match status" value="1"/>
</dbReference>
<dbReference type="GO" id="GO:0005739">
    <property type="term" value="C:mitochondrion"/>
    <property type="evidence" value="ECO:0007669"/>
    <property type="project" value="UniProtKB-SubCell"/>
</dbReference>
<dbReference type="RefSeq" id="XP_025599483.1">
    <property type="nucleotide sequence ID" value="XM_025739662.1"/>
</dbReference>
<reference evidence="9 10" key="1">
    <citation type="journal article" date="2018" name="Mol. Biol. Evol.">
        <title>Broad Genomic Sampling Reveals a Smut Pathogenic Ancestry of the Fungal Clade Ustilaginomycotina.</title>
        <authorList>
            <person name="Kijpornyongpan T."/>
            <person name="Mondo S.J."/>
            <person name="Barry K."/>
            <person name="Sandor L."/>
            <person name="Lee J."/>
            <person name="Lipzen A."/>
            <person name="Pangilinan J."/>
            <person name="LaButti K."/>
            <person name="Hainaut M."/>
            <person name="Henrissat B."/>
            <person name="Grigoriev I.V."/>
            <person name="Spatafora J.W."/>
            <person name="Aime M.C."/>
        </authorList>
    </citation>
    <scope>NUCLEOTIDE SEQUENCE [LARGE SCALE GENOMIC DNA]</scope>
    <source>
        <strain evidence="9 10">MCA 4186</strain>
    </source>
</reference>
<proteinExistence type="inferred from homology"/>
<dbReference type="InterPro" id="IPR045293">
    <property type="entry name" value="Complex1_LYR_LYRM2"/>
</dbReference>
<evidence type="ECO:0000256" key="2">
    <source>
        <dbReference type="ARBA" id="ARBA00009508"/>
    </source>
</evidence>
<organism evidence="9 10">
    <name type="scientific">Tilletiopsis washingtonensis</name>
    <dbReference type="NCBI Taxonomy" id="58919"/>
    <lineage>
        <taxon>Eukaryota</taxon>
        <taxon>Fungi</taxon>
        <taxon>Dikarya</taxon>
        <taxon>Basidiomycota</taxon>
        <taxon>Ustilaginomycotina</taxon>
        <taxon>Exobasidiomycetes</taxon>
        <taxon>Entylomatales</taxon>
        <taxon>Entylomatales incertae sedis</taxon>
        <taxon>Tilletiopsis</taxon>
    </lineage>
</organism>
<evidence type="ECO:0000313" key="9">
    <source>
        <dbReference type="EMBL" id="PWN99204.1"/>
    </source>
</evidence>
<comment type="function">
    <text evidence="6">Involved in efficient integration of the N-module into mitochondrial respiratory chain complex I.</text>
</comment>
<evidence type="ECO:0000256" key="7">
    <source>
        <dbReference type="SAM" id="MobiDB-lite"/>
    </source>
</evidence>
<dbReference type="OrthoDB" id="74240at2759"/>
<evidence type="ECO:0000256" key="5">
    <source>
        <dbReference type="ARBA" id="ARBA00026235"/>
    </source>
</evidence>
<evidence type="ECO:0000313" key="10">
    <source>
        <dbReference type="Proteomes" id="UP000245946"/>
    </source>
</evidence>
<comment type="subcellular location">
    <subcellularLocation>
        <location evidence="1">Mitochondrion</location>
    </subcellularLocation>
</comment>
<dbReference type="InterPro" id="IPR008011">
    <property type="entry name" value="Complex1_LYR_dom"/>
</dbReference>
<dbReference type="Proteomes" id="UP000245946">
    <property type="component" value="Unassembled WGS sequence"/>
</dbReference>
<comment type="similarity">
    <text evidence="2">Belongs to the complex I LYR family.</text>
</comment>
<dbReference type="PANTHER" id="PTHR13675:SF0">
    <property type="entry name" value="LYR MOTIF-CONTAINING PROTEIN 2"/>
    <property type="match status" value="1"/>
</dbReference>